<dbReference type="GO" id="GO:0004497">
    <property type="term" value="F:monooxygenase activity"/>
    <property type="evidence" value="ECO:0007669"/>
    <property type="project" value="UniProtKB-KW"/>
</dbReference>
<dbReference type="Proteomes" id="UP000499080">
    <property type="component" value="Unassembled WGS sequence"/>
</dbReference>
<evidence type="ECO:0000256" key="2">
    <source>
        <dbReference type="ARBA" id="ARBA00003690"/>
    </source>
</evidence>
<dbReference type="AlphaFoldDB" id="A0A4Y2QFE5"/>
<keyword evidence="13" id="KW-0812">Transmembrane</keyword>
<feature type="binding site" description="axial binding residue" evidence="11">
    <location>
        <position position="229"/>
    </location>
    <ligand>
        <name>heme</name>
        <dbReference type="ChEBI" id="CHEBI:30413"/>
    </ligand>
    <ligandPart>
        <name>Fe</name>
        <dbReference type="ChEBI" id="CHEBI:18248"/>
    </ligandPart>
</feature>
<dbReference type="InterPro" id="IPR036396">
    <property type="entry name" value="Cyt_P450_sf"/>
</dbReference>
<evidence type="ECO:0000256" key="5">
    <source>
        <dbReference type="ARBA" id="ARBA00022617"/>
    </source>
</evidence>
<keyword evidence="5 11" id="KW-0349">Heme</keyword>
<dbReference type="GO" id="GO:0005506">
    <property type="term" value="F:iron ion binding"/>
    <property type="evidence" value="ECO:0007669"/>
    <property type="project" value="InterPro"/>
</dbReference>
<comment type="subcellular location">
    <subcellularLocation>
        <location evidence="3">Endoplasmic reticulum membrane</location>
    </subcellularLocation>
</comment>
<dbReference type="GO" id="GO:0016705">
    <property type="term" value="F:oxidoreductase activity, acting on paired donors, with incorporation or reduction of molecular oxygen"/>
    <property type="evidence" value="ECO:0007669"/>
    <property type="project" value="InterPro"/>
</dbReference>
<keyword evidence="13" id="KW-1133">Transmembrane helix</keyword>
<dbReference type="PRINTS" id="PR00385">
    <property type="entry name" value="P450"/>
</dbReference>
<dbReference type="Gene3D" id="1.10.630.10">
    <property type="entry name" value="Cytochrome P450"/>
    <property type="match status" value="1"/>
</dbReference>
<dbReference type="InterPro" id="IPR017972">
    <property type="entry name" value="Cyt_P450_CS"/>
</dbReference>
<evidence type="ECO:0000256" key="8">
    <source>
        <dbReference type="ARBA" id="ARBA00023004"/>
    </source>
</evidence>
<feature type="transmembrane region" description="Helical" evidence="13">
    <location>
        <begin position="291"/>
        <end position="315"/>
    </location>
</feature>
<proteinExistence type="inferred from homology"/>
<evidence type="ECO:0000256" key="11">
    <source>
        <dbReference type="PIRSR" id="PIRSR602403-1"/>
    </source>
</evidence>
<dbReference type="OrthoDB" id="1470350at2759"/>
<reference evidence="14 15" key="1">
    <citation type="journal article" date="2019" name="Sci. Rep.">
        <title>Orb-weaving spider Araneus ventricosus genome elucidates the spidroin gene catalogue.</title>
        <authorList>
            <person name="Kono N."/>
            <person name="Nakamura H."/>
            <person name="Ohtoshi R."/>
            <person name="Moran D.A.P."/>
            <person name="Shinohara A."/>
            <person name="Yoshida Y."/>
            <person name="Fujiwara M."/>
            <person name="Mori M."/>
            <person name="Tomita M."/>
            <person name="Arakawa K."/>
        </authorList>
    </citation>
    <scope>NUCLEOTIDE SEQUENCE [LARGE SCALE GENOMIC DNA]</scope>
</reference>
<dbReference type="Pfam" id="PF00067">
    <property type="entry name" value="p450"/>
    <property type="match status" value="1"/>
</dbReference>
<comment type="function">
    <text evidence="2">May be involved in the metabolism of insect hormones and in the breakdown of synthetic insecticides.</text>
</comment>
<protein>
    <submittedName>
        <fullName evidence="14">Cytochrome P450 4V2</fullName>
    </submittedName>
</protein>
<keyword evidence="6 11" id="KW-0479">Metal-binding</keyword>
<evidence type="ECO:0000313" key="14">
    <source>
        <dbReference type="EMBL" id="GBN61760.1"/>
    </source>
</evidence>
<keyword evidence="10 13" id="KW-0472">Membrane</keyword>
<dbReference type="InterPro" id="IPR050196">
    <property type="entry name" value="Cytochrome_P450_Monoox"/>
</dbReference>
<evidence type="ECO:0000313" key="15">
    <source>
        <dbReference type="Proteomes" id="UP000499080"/>
    </source>
</evidence>
<dbReference type="PANTHER" id="PTHR24291:SF189">
    <property type="entry name" value="CYTOCHROME P450 4C3-RELATED"/>
    <property type="match status" value="1"/>
</dbReference>
<evidence type="ECO:0000256" key="4">
    <source>
        <dbReference type="ARBA" id="ARBA00010617"/>
    </source>
</evidence>
<evidence type="ECO:0000256" key="9">
    <source>
        <dbReference type="ARBA" id="ARBA00023033"/>
    </source>
</evidence>
<keyword evidence="7" id="KW-0256">Endoplasmic reticulum</keyword>
<name>A0A4Y2QFE5_ARAVE</name>
<gene>
    <name evidence="14" type="primary">CYP4V2_30</name>
    <name evidence="14" type="ORF">AVEN_213829_1</name>
</gene>
<evidence type="ECO:0000256" key="10">
    <source>
        <dbReference type="ARBA" id="ARBA00023136"/>
    </source>
</evidence>
<sequence length="319" mass="37004">MPRRFMNVFLWPDLIFNFSKTGREIRKHSQDARDFTRDLIEKEKQNFLEHSQPSEKEGKSLVKLLLKEYYLSKEMSEEDIRDQLMTFMIAGQDTTKIALNWILYMLGLHAGIQAKVHEELDLIFGVDHERHATVEDLKNMKYLECVIKETFRIYPPGPVLPRYLNEDTTICGYQIPKGTICAVFPHVLHRDEKVFPNPEKFDPDRFLPENSATRHPYAYIPFSAGPRNCIGQKLAELLDRQDHHILRGTHRIIGSEGSRASHSEHRSRLVYTYQNQDSTASLKGKLATLIVGIRFIVIGCDILNPSLLFLFIFFLRPCA</sequence>
<evidence type="ECO:0000256" key="13">
    <source>
        <dbReference type="SAM" id="Phobius"/>
    </source>
</evidence>
<dbReference type="GO" id="GO:0020037">
    <property type="term" value="F:heme binding"/>
    <property type="evidence" value="ECO:0007669"/>
    <property type="project" value="InterPro"/>
</dbReference>
<comment type="cofactor">
    <cofactor evidence="1 11">
        <name>heme</name>
        <dbReference type="ChEBI" id="CHEBI:30413"/>
    </cofactor>
</comment>
<dbReference type="InterPro" id="IPR002403">
    <property type="entry name" value="Cyt_P450_E_grp-IV"/>
</dbReference>
<dbReference type="InterPro" id="IPR001128">
    <property type="entry name" value="Cyt_P450"/>
</dbReference>
<dbReference type="EMBL" id="BGPR01013685">
    <property type="protein sequence ID" value="GBN61760.1"/>
    <property type="molecule type" value="Genomic_DNA"/>
</dbReference>
<keyword evidence="15" id="KW-1185">Reference proteome</keyword>
<evidence type="ECO:0000256" key="1">
    <source>
        <dbReference type="ARBA" id="ARBA00001971"/>
    </source>
</evidence>
<dbReference type="PROSITE" id="PS00086">
    <property type="entry name" value="CYTOCHROME_P450"/>
    <property type="match status" value="1"/>
</dbReference>
<evidence type="ECO:0000256" key="7">
    <source>
        <dbReference type="ARBA" id="ARBA00022824"/>
    </source>
</evidence>
<keyword evidence="8 11" id="KW-0408">Iron</keyword>
<comment type="similarity">
    <text evidence="4 12">Belongs to the cytochrome P450 family.</text>
</comment>
<dbReference type="SUPFAM" id="SSF48264">
    <property type="entry name" value="Cytochrome P450"/>
    <property type="match status" value="1"/>
</dbReference>
<dbReference type="GO" id="GO:0005789">
    <property type="term" value="C:endoplasmic reticulum membrane"/>
    <property type="evidence" value="ECO:0007669"/>
    <property type="project" value="UniProtKB-SubCell"/>
</dbReference>
<accession>A0A4Y2QFE5</accession>
<keyword evidence="12" id="KW-0560">Oxidoreductase</keyword>
<comment type="caution">
    <text evidence="14">The sequence shown here is derived from an EMBL/GenBank/DDBJ whole genome shotgun (WGS) entry which is preliminary data.</text>
</comment>
<dbReference type="PANTHER" id="PTHR24291">
    <property type="entry name" value="CYTOCHROME P450 FAMILY 4"/>
    <property type="match status" value="1"/>
</dbReference>
<evidence type="ECO:0000256" key="6">
    <source>
        <dbReference type="ARBA" id="ARBA00022723"/>
    </source>
</evidence>
<organism evidence="14 15">
    <name type="scientific">Araneus ventricosus</name>
    <name type="common">Orbweaver spider</name>
    <name type="synonym">Epeira ventricosa</name>
    <dbReference type="NCBI Taxonomy" id="182803"/>
    <lineage>
        <taxon>Eukaryota</taxon>
        <taxon>Metazoa</taxon>
        <taxon>Ecdysozoa</taxon>
        <taxon>Arthropoda</taxon>
        <taxon>Chelicerata</taxon>
        <taxon>Arachnida</taxon>
        <taxon>Araneae</taxon>
        <taxon>Araneomorphae</taxon>
        <taxon>Entelegynae</taxon>
        <taxon>Araneoidea</taxon>
        <taxon>Araneidae</taxon>
        <taxon>Araneus</taxon>
    </lineage>
</organism>
<keyword evidence="9 12" id="KW-0503">Monooxygenase</keyword>
<evidence type="ECO:0000256" key="12">
    <source>
        <dbReference type="RuleBase" id="RU000461"/>
    </source>
</evidence>
<evidence type="ECO:0000256" key="3">
    <source>
        <dbReference type="ARBA" id="ARBA00004586"/>
    </source>
</evidence>
<dbReference type="PRINTS" id="PR00465">
    <property type="entry name" value="EP450IV"/>
</dbReference>